<accession>A0AAV0ATG7</accession>
<organism evidence="1 2">
    <name type="scientific">Phakopsora pachyrhizi</name>
    <name type="common">Asian soybean rust disease fungus</name>
    <dbReference type="NCBI Taxonomy" id="170000"/>
    <lineage>
        <taxon>Eukaryota</taxon>
        <taxon>Fungi</taxon>
        <taxon>Dikarya</taxon>
        <taxon>Basidiomycota</taxon>
        <taxon>Pucciniomycotina</taxon>
        <taxon>Pucciniomycetes</taxon>
        <taxon>Pucciniales</taxon>
        <taxon>Phakopsoraceae</taxon>
        <taxon>Phakopsora</taxon>
    </lineage>
</organism>
<dbReference type="Proteomes" id="UP001153365">
    <property type="component" value="Unassembled WGS sequence"/>
</dbReference>
<protein>
    <submittedName>
        <fullName evidence="1">Uncharacterized protein</fullName>
    </submittedName>
</protein>
<name>A0AAV0ATG7_PHAPC</name>
<sequence length="57" mass="6716">MTQERRFETRDSIWSLDSLEGERSRRVCDPMRDSGINIQLTPHSSRAYRSWDLTGES</sequence>
<gene>
    <name evidence="1" type="ORF">PPACK8108_LOCUS6808</name>
</gene>
<evidence type="ECO:0000313" key="1">
    <source>
        <dbReference type="EMBL" id="CAH7671950.1"/>
    </source>
</evidence>
<comment type="caution">
    <text evidence="1">The sequence shown here is derived from an EMBL/GenBank/DDBJ whole genome shotgun (WGS) entry which is preliminary data.</text>
</comment>
<proteinExistence type="predicted"/>
<evidence type="ECO:0000313" key="2">
    <source>
        <dbReference type="Proteomes" id="UP001153365"/>
    </source>
</evidence>
<reference evidence="1" key="1">
    <citation type="submission" date="2022-06" db="EMBL/GenBank/DDBJ databases">
        <authorList>
            <consortium name="SYNGENTA / RWTH Aachen University"/>
        </authorList>
    </citation>
    <scope>NUCLEOTIDE SEQUENCE</scope>
</reference>
<dbReference type="AlphaFoldDB" id="A0AAV0ATG7"/>
<dbReference type="EMBL" id="CALTRL010001301">
    <property type="protein sequence ID" value="CAH7671950.1"/>
    <property type="molecule type" value="Genomic_DNA"/>
</dbReference>
<keyword evidence="2" id="KW-1185">Reference proteome</keyword>